<keyword evidence="3" id="KW-1185">Reference proteome</keyword>
<keyword evidence="1" id="KW-0472">Membrane</keyword>
<comment type="caution">
    <text evidence="2">The sequence shown here is derived from an EMBL/GenBank/DDBJ whole genome shotgun (WGS) entry which is preliminary data.</text>
</comment>
<feature type="transmembrane region" description="Helical" evidence="1">
    <location>
        <begin position="12"/>
        <end position="31"/>
    </location>
</feature>
<gene>
    <name evidence="2" type="ORF">OS889_04800</name>
</gene>
<accession>A0ABD5M8T9</accession>
<name>A0ABD5M8T9_9EURY</name>
<organism evidence="2 3">
    <name type="scientific">Halobellus rubicundus</name>
    <dbReference type="NCBI Taxonomy" id="2996466"/>
    <lineage>
        <taxon>Archaea</taxon>
        <taxon>Methanobacteriati</taxon>
        <taxon>Methanobacteriota</taxon>
        <taxon>Stenosarchaea group</taxon>
        <taxon>Halobacteria</taxon>
        <taxon>Halobacteriales</taxon>
        <taxon>Haloferacaceae</taxon>
        <taxon>Halobellus</taxon>
    </lineage>
</organism>
<keyword evidence="1" id="KW-0812">Transmembrane</keyword>
<proteinExistence type="predicted"/>
<keyword evidence="1" id="KW-1133">Transmembrane helix</keyword>
<dbReference type="AlphaFoldDB" id="A0ABD5M8T9"/>
<evidence type="ECO:0000313" key="2">
    <source>
        <dbReference type="EMBL" id="MFA1610320.1"/>
    </source>
</evidence>
<dbReference type="Proteomes" id="UP001570511">
    <property type="component" value="Unassembled WGS sequence"/>
</dbReference>
<feature type="transmembrane region" description="Helical" evidence="1">
    <location>
        <begin position="61"/>
        <end position="79"/>
    </location>
</feature>
<dbReference type="EMBL" id="JBGNYA010000001">
    <property type="protein sequence ID" value="MFA1610320.1"/>
    <property type="molecule type" value="Genomic_DNA"/>
</dbReference>
<protein>
    <recommendedName>
        <fullName evidence="4">Cox cluster protein</fullName>
    </recommendedName>
</protein>
<sequence>MTLKDLNPIDRIVMLVSTGLMFVSVVVLGVVEILDGPPYGAAPVTNDAGEVVATPMVDPQLRTGLVVAALLILLVWAIYKVLTPTDGTATQDTATSAT</sequence>
<dbReference type="RefSeq" id="WP_372387776.1">
    <property type="nucleotide sequence ID" value="NZ_JBGNYA010000001.1"/>
</dbReference>
<evidence type="ECO:0000313" key="3">
    <source>
        <dbReference type="Proteomes" id="UP001570511"/>
    </source>
</evidence>
<reference evidence="2 3" key="1">
    <citation type="submission" date="2024-08" db="EMBL/GenBank/DDBJ databases">
        <title>Halobellus sp. MBLA0158 whole genome sequence.</title>
        <authorList>
            <person name="Hwang C.Y."/>
            <person name="Cho E.-S."/>
            <person name="Seo M.-J."/>
        </authorList>
    </citation>
    <scope>NUCLEOTIDE SEQUENCE [LARGE SCALE GENOMIC DNA]</scope>
    <source>
        <strain evidence="2 3">MBLA0158</strain>
    </source>
</reference>
<evidence type="ECO:0008006" key="4">
    <source>
        <dbReference type="Google" id="ProtNLM"/>
    </source>
</evidence>
<evidence type="ECO:0000256" key="1">
    <source>
        <dbReference type="SAM" id="Phobius"/>
    </source>
</evidence>